<comment type="caution">
    <text evidence="2">The sequence shown here is derived from an EMBL/GenBank/DDBJ whole genome shotgun (WGS) entry which is preliminary data.</text>
</comment>
<dbReference type="AlphaFoldDB" id="A0A9X2JR09"/>
<reference evidence="2" key="1">
    <citation type="submission" date="2022-06" db="EMBL/GenBank/DDBJ databases">
        <title>Limimaricola sediminis sp. nov., isolated from an intertidal sediment.</title>
        <authorList>
            <person name="Shao X."/>
        </authorList>
    </citation>
    <scope>NUCLEOTIDE SEQUENCE</scope>
    <source>
        <strain evidence="2">ASW11-118</strain>
    </source>
</reference>
<dbReference type="PROSITE" id="PS50104">
    <property type="entry name" value="TIR"/>
    <property type="match status" value="1"/>
</dbReference>
<dbReference type="SMART" id="SM00255">
    <property type="entry name" value="TIR"/>
    <property type="match status" value="1"/>
</dbReference>
<dbReference type="EMBL" id="JAMYXC010000098">
    <property type="protein sequence ID" value="MCP1168211.1"/>
    <property type="molecule type" value="Genomic_DNA"/>
</dbReference>
<dbReference type="Pfam" id="PF13676">
    <property type="entry name" value="TIR_2"/>
    <property type="match status" value="1"/>
</dbReference>
<proteinExistence type="predicted"/>
<feature type="domain" description="TIR" evidence="1">
    <location>
        <begin position="1"/>
        <end position="141"/>
    </location>
</feature>
<sequence>MKAFISYSHADYRYVERLHVHLKPLKRQNGLETWYDRDLLAGDYLDKEVMQNLEDSDIFIAMTSPDFIASDYCYSTEMKRAVDLQNSGCLRIVSIILEPCQWKDTPLAKFLVTPRDGKPISEHTSENSAFLYIADAIKNVLSDAARKSNTTEARSNIGLIETNLARDADISTRYRSKKIFSDIDRAQFRDQAFETVAHHIKNALLEIDAIDGITTRFDPFGPSSFSASIANRNISKTEHITVHSGAGSYLGDIFFSHGERQGQNTSNGSFNINFDDFEMYFDTNYFSFGGQNTTRLQANDVAEKILKDLIERSGLTYA</sequence>
<keyword evidence="2" id="KW-0675">Receptor</keyword>
<evidence type="ECO:0000259" key="1">
    <source>
        <dbReference type="PROSITE" id="PS50104"/>
    </source>
</evidence>
<accession>A0A9X2JR09</accession>
<organism evidence="2 3">
    <name type="scientific">Limimaricola litoreus</name>
    <dbReference type="NCBI Taxonomy" id="2955316"/>
    <lineage>
        <taxon>Bacteria</taxon>
        <taxon>Pseudomonadati</taxon>
        <taxon>Pseudomonadota</taxon>
        <taxon>Alphaproteobacteria</taxon>
        <taxon>Rhodobacterales</taxon>
        <taxon>Paracoccaceae</taxon>
        <taxon>Limimaricola</taxon>
    </lineage>
</organism>
<dbReference type="Proteomes" id="UP001139477">
    <property type="component" value="Unassembled WGS sequence"/>
</dbReference>
<dbReference type="InterPro" id="IPR035897">
    <property type="entry name" value="Toll_tir_struct_dom_sf"/>
</dbReference>
<dbReference type="RefSeq" id="WP_253330963.1">
    <property type="nucleotide sequence ID" value="NZ_JAMYXC010000098.1"/>
</dbReference>
<evidence type="ECO:0000313" key="3">
    <source>
        <dbReference type="Proteomes" id="UP001139477"/>
    </source>
</evidence>
<dbReference type="Gene3D" id="3.40.50.10140">
    <property type="entry name" value="Toll/interleukin-1 receptor homology (TIR) domain"/>
    <property type="match status" value="1"/>
</dbReference>
<gene>
    <name evidence="2" type="ORF">NHG85_06665</name>
</gene>
<dbReference type="GO" id="GO:0007165">
    <property type="term" value="P:signal transduction"/>
    <property type="evidence" value="ECO:0007669"/>
    <property type="project" value="InterPro"/>
</dbReference>
<protein>
    <submittedName>
        <fullName evidence="2">Toll/interleukin-1 receptor domain-containing protein</fullName>
    </submittedName>
</protein>
<name>A0A9X2JR09_9RHOB</name>
<keyword evidence="3" id="KW-1185">Reference proteome</keyword>
<dbReference type="SUPFAM" id="SSF52200">
    <property type="entry name" value="Toll/Interleukin receptor TIR domain"/>
    <property type="match status" value="1"/>
</dbReference>
<dbReference type="InterPro" id="IPR000157">
    <property type="entry name" value="TIR_dom"/>
</dbReference>
<evidence type="ECO:0000313" key="2">
    <source>
        <dbReference type="EMBL" id="MCP1168211.1"/>
    </source>
</evidence>